<name>A0A2P6TFX4_CHLSO</name>
<keyword evidence="3" id="KW-1185">Reference proteome</keyword>
<evidence type="ECO:0000256" key="1">
    <source>
        <dbReference type="SAM" id="MobiDB-lite"/>
    </source>
</evidence>
<proteinExistence type="predicted"/>
<dbReference type="OrthoDB" id="560059at2759"/>
<feature type="region of interest" description="Disordered" evidence="1">
    <location>
        <begin position="442"/>
        <end position="497"/>
    </location>
</feature>
<dbReference type="Proteomes" id="UP000239899">
    <property type="component" value="Unassembled WGS sequence"/>
</dbReference>
<organism evidence="2 3">
    <name type="scientific">Chlorella sorokiniana</name>
    <name type="common">Freshwater green alga</name>
    <dbReference type="NCBI Taxonomy" id="3076"/>
    <lineage>
        <taxon>Eukaryota</taxon>
        <taxon>Viridiplantae</taxon>
        <taxon>Chlorophyta</taxon>
        <taxon>core chlorophytes</taxon>
        <taxon>Trebouxiophyceae</taxon>
        <taxon>Chlorellales</taxon>
        <taxon>Chlorellaceae</taxon>
        <taxon>Chlorella clade</taxon>
        <taxon>Chlorella</taxon>
    </lineage>
</organism>
<reference evidence="2 3" key="1">
    <citation type="journal article" date="2018" name="Plant J.">
        <title>Genome sequences of Chlorella sorokiniana UTEX 1602 and Micractinium conductrix SAG 241.80: implications to maltose excretion by a green alga.</title>
        <authorList>
            <person name="Arriola M.B."/>
            <person name="Velmurugan N."/>
            <person name="Zhang Y."/>
            <person name="Plunkett M.H."/>
            <person name="Hondzo H."/>
            <person name="Barney B.M."/>
        </authorList>
    </citation>
    <scope>NUCLEOTIDE SEQUENCE [LARGE SCALE GENOMIC DNA]</scope>
    <source>
        <strain evidence="3">UTEX 1602</strain>
    </source>
</reference>
<feature type="compositionally biased region" description="Gly residues" evidence="1">
    <location>
        <begin position="445"/>
        <end position="464"/>
    </location>
</feature>
<dbReference type="EMBL" id="LHPG02000018">
    <property type="protein sequence ID" value="PRW33016.1"/>
    <property type="molecule type" value="Genomic_DNA"/>
</dbReference>
<gene>
    <name evidence="2" type="ORF">C2E21_8166</name>
</gene>
<accession>A0A2P6TFX4</accession>
<evidence type="ECO:0000313" key="2">
    <source>
        <dbReference type="EMBL" id="PRW33016.1"/>
    </source>
</evidence>
<comment type="caution">
    <text evidence="2">The sequence shown here is derived from an EMBL/GenBank/DDBJ whole genome shotgun (WGS) entry which is preliminary data.</text>
</comment>
<sequence>MFLVNNRLYEAEQPPGHDVHHRLATSQLLKNAKGSHLLLCGSGGVQQPSGTVRMPLPGPAVSLPELRVDGSSEGLLGSKLWGYRLAMIVTTTRVKGSVKPAVPLTTDPVGKLNGIGDKMAAKLAQAAEVLAGLEVDIPPGGIKKVADFRGLVADTDRSPKLAERVVAALGLQKGWEDARRHALVAVQPDFLLRAWFADPTMGRGLLFKTHLGAPLLDRPAAICHAAADGTLAVAGLVGPGTPAVQLWRQQARACWGLPSHPGWGLLQIPVESFEAVLPPGSGASMLLPAELAVPCRQEVIARLANLPPPDQLLAQAPPPAAAGGPAGAAAVGPADAGGIGAPAAMRLPSLPLLGDMFPSLPKEVEAMESLQGLLQGDASLLPMLSALAADKAKRGGGQVGGGGGYDMHAVRLPGQGEQAQQPQQQEAMPSLLLQLFASLEQQRHSGGGEQAQQAGGGLGGSDEAGGGEHEGVGERPSWIPSGLFGGQETSRDAEQGGREVPMTISLRPPAFGSCFEVTSPRMGGLPAQTSGRYEQLLASMSLDR</sequence>
<evidence type="ECO:0000313" key="3">
    <source>
        <dbReference type="Proteomes" id="UP000239899"/>
    </source>
</evidence>
<protein>
    <submittedName>
        <fullName evidence="2">CSE family protein</fullName>
    </submittedName>
</protein>
<dbReference type="AlphaFoldDB" id="A0A2P6TFX4"/>